<reference evidence="8 9" key="1">
    <citation type="journal article" date="2013" name="Nat. Genet.">
        <title>The high-quality draft genome of peach (Prunus persica) identifies unique patterns of genetic diversity, domestication and genome evolution.</title>
        <authorList>
            <consortium name="International Peach Genome Initiative"/>
            <person name="Verde I."/>
            <person name="Abbott A.G."/>
            <person name="Scalabrin S."/>
            <person name="Jung S."/>
            <person name="Shu S."/>
            <person name="Marroni F."/>
            <person name="Zhebentyayeva T."/>
            <person name="Dettori M.T."/>
            <person name="Grimwood J."/>
            <person name="Cattonaro F."/>
            <person name="Zuccolo A."/>
            <person name="Rossini L."/>
            <person name="Jenkins J."/>
            <person name="Vendramin E."/>
            <person name="Meisel L.A."/>
            <person name="Decroocq V."/>
            <person name="Sosinski B."/>
            <person name="Prochnik S."/>
            <person name="Mitros T."/>
            <person name="Policriti A."/>
            <person name="Cipriani G."/>
            <person name="Dondini L."/>
            <person name="Ficklin S."/>
            <person name="Goodstein D.M."/>
            <person name="Xuan P."/>
            <person name="Del Fabbro C."/>
            <person name="Aramini V."/>
            <person name="Copetti D."/>
            <person name="Gonzalez S."/>
            <person name="Horner D.S."/>
            <person name="Falchi R."/>
            <person name="Lucas S."/>
            <person name="Mica E."/>
            <person name="Maldonado J."/>
            <person name="Lazzari B."/>
            <person name="Bielenberg D."/>
            <person name="Pirona R."/>
            <person name="Miculan M."/>
            <person name="Barakat A."/>
            <person name="Testolin R."/>
            <person name="Stella A."/>
            <person name="Tartarini S."/>
            <person name="Tonutti P."/>
            <person name="Arus P."/>
            <person name="Orellana A."/>
            <person name="Wells C."/>
            <person name="Main D."/>
            <person name="Vizzotto G."/>
            <person name="Silva H."/>
            <person name="Salamini F."/>
            <person name="Schmutz J."/>
            <person name="Morgante M."/>
            <person name="Rokhsar D.S."/>
        </authorList>
    </citation>
    <scope>NUCLEOTIDE SEQUENCE [LARGE SCALE GENOMIC DNA]</scope>
    <source>
        <strain evidence="9">cv. Nemared</strain>
    </source>
</reference>
<dbReference type="Proteomes" id="UP000006882">
    <property type="component" value="Chromosome G5"/>
</dbReference>
<evidence type="ECO:0000256" key="6">
    <source>
        <dbReference type="ARBA" id="ARBA00023170"/>
    </source>
</evidence>
<accession>A0A251P3Z0</accession>
<dbReference type="PANTHER" id="PTHR48063">
    <property type="entry name" value="LRR RECEPTOR-LIKE KINASE"/>
    <property type="match status" value="1"/>
</dbReference>
<protein>
    <recommendedName>
        <fullName evidence="10">Leucine-rich repeat-containing N-terminal plant-type domain-containing protein</fullName>
    </recommendedName>
</protein>
<evidence type="ECO:0000256" key="1">
    <source>
        <dbReference type="ARBA" id="ARBA00004479"/>
    </source>
</evidence>
<evidence type="ECO:0000256" key="3">
    <source>
        <dbReference type="ARBA" id="ARBA00022729"/>
    </source>
</evidence>
<keyword evidence="9" id="KW-1185">Reference proteome</keyword>
<proteinExistence type="predicted"/>
<keyword evidence="7" id="KW-0325">Glycoprotein</keyword>
<dbReference type="Gene3D" id="3.80.10.10">
    <property type="entry name" value="Ribonuclease Inhibitor"/>
    <property type="match status" value="2"/>
</dbReference>
<dbReference type="EMBL" id="CM007655">
    <property type="protein sequence ID" value="ONI06299.1"/>
    <property type="molecule type" value="Genomic_DNA"/>
</dbReference>
<evidence type="ECO:0000256" key="7">
    <source>
        <dbReference type="ARBA" id="ARBA00023180"/>
    </source>
</evidence>
<dbReference type="Gramene" id="ONI06299">
    <property type="protein sequence ID" value="ONI06299"/>
    <property type="gene ID" value="PRUPE_5G051900"/>
</dbReference>
<comment type="subcellular location">
    <subcellularLocation>
        <location evidence="1">Membrane</location>
        <topology evidence="1">Single-pass type I membrane protein</topology>
    </subcellularLocation>
</comment>
<evidence type="ECO:0000313" key="8">
    <source>
        <dbReference type="EMBL" id="ONI06299.1"/>
    </source>
</evidence>
<evidence type="ECO:0000313" key="9">
    <source>
        <dbReference type="Proteomes" id="UP000006882"/>
    </source>
</evidence>
<dbReference type="InterPro" id="IPR046956">
    <property type="entry name" value="RLP23-like"/>
</dbReference>
<name>A0A251P3Z0_PRUPE</name>
<keyword evidence="6" id="KW-0675">Receptor</keyword>
<evidence type="ECO:0000256" key="5">
    <source>
        <dbReference type="ARBA" id="ARBA00023136"/>
    </source>
</evidence>
<evidence type="ECO:0000256" key="4">
    <source>
        <dbReference type="ARBA" id="ARBA00022989"/>
    </source>
</evidence>
<sequence length="191" mass="21296">MISLNFSKVVSWPQTISKLSSLIELQLSKCDLPEVDLRSSMPFINSSSTSLQVLELYENLLLNTSIFYRISNLSSNLVHIGLGGNQLQGPIPDVFTNMVSLTSLQLFYNNLEASLQTLFISNHQLKGSLPQSGGQLSSLEVLELSWNSLNGVITEAHFLNLSRLQSSDISHNPSLYFNFSSDWNPLFQLDI</sequence>
<dbReference type="InterPro" id="IPR032675">
    <property type="entry name" value="LRR_dom_sf"/>
</dbReference>
<dbReference type="SUPFAM" id="SSF52058">
    <property type="entry name" value="L domain-like"/>
    <property type="match status" value="1"/>
</dbReference>
<dbReference type="GO" id="GO:0016020">
    <property type="term" value="C:membrane"/>
    <property type="evidence" value="ECO:0007669"/>
    <property type="project" value="UniProtKB-SubCell"/>
</dbReference>
<keyword evidence="4" id="KW-1133">Transmembrane helix</keyword>
<evidence type="ECO:0008006" key="10">
    <source>
        <dbReference type="Google" id="ProtNLM"/>
    </source>
</evidence>
<keyword evidence="3" id="KW-0732">Signal</keyword>
<dbReference type="STRING" id="3760.A0A251P3Z0"/>
<keyword evidence="2" id="KW-0812">Transmembrane</keyword>
<gene>
    <name evidence="8" type="ORF">PRUPE_5G051900</name>
</gene>
<keyword evidence="5" id="KW-0472">Membrane</keyword>
<dbReference type="PANTHER" id="PTHR48063:SF90">
    <property type="entry name" value="OS11G0565920 PROTEIN"/>
    <property type="match status" value="1"/>
</dbReference>
<organism evidence="8 9">
    <name type="scientific">Prunus persica</name>
    <name type="common">Peach</name>
    <name type="synonym">Amygdalus persica</name>
    <dbReference type="NCBI Taxonomy" id="3760"/>
    <lineage>
        <taxon>Eukaryota</taxon>
        <taxon>Viridiplantae</taxon>
        <taxon>Streptophyta</taxon>
        <taxon>Embryophyta</taxon>
        <taxon>Tracheophyta</taxon>
        <taxon>Spermatophyta</taxon>
        <taxon>Magnoliopsida</taxon>
        <taxon>eudicotyledons</taxon>
        <taxon>Gunneridae</taxon>
        <taxon>Pentapetalae</taxon>
        <taxon>rosids</taxon>
        <taxon>fabids</taxon>
        <taxon>Rosales</taxon>
        <taxon>Rosaceae</taxon>
        <taxon>Amygdaloideae</taxon>
        <taxon>Amygdaleae</taxon>
        <taxon>Prunus</taxon>
    </lineage>
</organism>
<dbReference type="Pfam" id="PF00560">
    <property type="entry name" value="LRR_1"/>
    <property type="match status" value="1"/>
</dbReference>
<evidence type="ECO:0000256" key="2">
    <source>
        <dbReference type="ARBA" id="ARBA00022692"/>
    </source>
</evidence>
<dbReference type="AlphaFoldDB" id="A0A251P3Z0"/>
<dbReference type="InterPro" id="IPR001611">
    <property type="entry name" value="Leu-rich_rpt"/>
</dbReference>